<evidence type="ECO:0000256" key="1">
    <source>
        <dbReference type="SAM" id="MobiDB-lite"/>
    </source>
</evidence>
<name>A0A9D1R9T6_9FIRM</name>
<comment type="caution">
    <text evidence="3">The sequence shown here is derived from an EMBL/GenBank/DDBJ whole genome shotgun (WGS) entry which is preliminary data.</text>
</comment>
<keyword evidence="2" id="KW-0472">Membrane</keyword>
<feature type="transmembrane region" description="Helical" evidence="2">
    <location>
        <begin position="219"/>
        <end position="238"/>
    </location>
</feature>
<feature type="compositionally biased region" description="Basic and acidic residues" evidence="1">
    <location>
        <begin position="328"/>
        <end position="342"/>
    </location>
</feature>
<feature type="transmembrane region" description="Helical" evidence="2">
    <location>
        <begin position="136"/>
        <end position="155"/>
    </location>
</feature>
<feature type="transmembrane region" description="Helical" evidence="2">
    <location>
        <begin position="190"/>
        <end position="207"/>
    </location>
</feature>
<accession>A0A9D1R9T6</accession>
<gene>
    <name evidence="3" type="ORF">H9873_06305</name>
</gene>
<evidence type="ECO:0000313" key="4">
    <source>
        <dbReference type="Proteomes" id="UP000824263"/>
    </source>
</evidence>
<dbReference type="Proteomes" id="UP000824263">
    <property type="component" value="Unassembled WGS sequence"/>
</dbReference>
<sequence>MDSIFVIRGRLQELYASHSRIFDKVVQFVVALTAFYLINDNVGFLTMAASPATTLALAVICAFFPPIVTVLAGTALILAHMYAVSLGALAVTAMIFLIMYIFYFRLTPKMAMVVLLTPIAFMLKIPYVIPIAYALIAAPVCLVAISCGTIVYYMMDYVKTAAPGLEGQGTSGIMAQVSAYVKQVFQSKEMWVVIVAFIICFLLVYTLRRQAMDHAWKIAIGAGAVANVILIVIGDIALGVHTSYVSLIAGNIAAVVIGLVLELFFFSVDYARSENLQYEDDEYYYYVKAVPKLSVATPEKTVKRINERQETEIIDPREVRRRAGKIGRKNEPPQKERADRPNPGKGASARRGDRDMEEIDKMLLTQSLKDDLGLEK</sequence>
<organism evidence="3 4">
    <name type="scientific">Candidatus Dorea gallistercoris</name>
    <dbReference type="NCBI Taxonomy" id="2838542"/>
    <lineage>
        <taxon>Bacteria</taxon>
        <taxon>Bacillati</taxon>
        <taxon>Bacillota</taxon>
        <taxon>Clostridia</taxon>
        <taxon>Lachnospirales</taxon>
        <taxon>Lachnospiraceae</taxon>
        <taxon>Dorea</taxon>
    </lineage>
</organism>
<feature type="transmembrane region" description="Helical" evidence="2">
    <location>
        <begin position="244"/>
        <end position="266"/>
    </location>
</feature>
<protein>
    <submittedName>
        <fullName evidence="3">Uncharacterized protein</fullName>
    </submittedName>
</protein>
<evidence type="ECO:0000313" key="3">
    <source>
        <dbReference type="EMBL" id="HIW83914.1"/>
    </source>
</evidence>
<feature type="region of interest" description="Disordered" evidence="1">
    <location>
        <begin position="316"/>
        <end position="357"/>
    </location>
</feature>
<reference evidence="3" key="1">
    <citation type="journal article" date="2021" name="PeerJ">
        <title>Extensive microbial diversity within the chicken gut microbiome revealed by metagenomics and culture.</title>
        <authorList>
            <person name="Gilroy R."/>
            <person name="Ravi A."/>
            <person name="Getino M."/>
            <person name="Pursley I."/>
            <person name="Horton D.L."/>
            <person name="Alikhan N.F."/>
            <person name="Baker D."/>
            <person name="Gharbi K."/>
            <person name="Hall N."/>
            <person name="Watson M."/>
            <person name="Adriaenssens E.M."/>
            <person name="Foster-Nyarko E."/>
            <person name="Jarju S."/>
            <person name="Secka A."/>
            <person name="Antonio M."/>
            <person name="Oren A."/>
            <person name="Chaudhuri R.R."/>
            <person name="La Ragione R."/>
            <person name="Hildebrand F."/>
            <person name="Pallen M.J."/>
        </authorList>
    </citation>
    <scope>NUCLEOTIDE SEQUENCE</scope>
    <source>
        <strain evidence="3">ChiSxjej1B13-11762</strain>
    </source>
</reference>
<reference evidence="3" key="2">
    <citation type="submission" date="2021-04" db="EMBL/GenBank/DDBJ databases">
        <authorList>
            <person name="Gilroy R."/>
        </authorList>
    </citation>
    <scope>NUCLEOTIDE SEQUENCE</scope>
    <source>
        <strain evidence="3">ChiSxjej1B13-11762</strain>
    </source>
</reference>
<evidence type="ECO:0000256" key="2">
    <source>
        <dbReference type="SAM" id="Phobius"/>
    </source>
</evidence>
<dbReference type="AlphaFoldDB" id="A0A9D1R9T6"/>
<keyword evidence="2" id="KW-0812">Transmembrane</keyword>
<keyword evidence="2" id="KW-1133">Transmembrane helix</keyword>
<proteinExistence type="predicted"/>
<dbReference type="EMBL" id="DXGF01000115">
    <property type="protein sequence ID" value="HIW83914.1"/>
    <property type="molecule type" value="Genomic_DNA"/>
</dbReference>
<feature type="transmembrane region" description="Helical" evidence="2">
    <location>
        <begin position="76"/>
        <end position="104"/>
    </location>
</feature>